<gene>
    <name evidence="2" type="ORF">IAB82_00255</name>
</gene>
<feature type="transmembrane region" description="Helical" evidence="1">
    <location>
        <begin position="7"/>
        <end position="29"/>
    </location>
</feature>
<dbReference type="Proteomes" id="UP000823603">
    <property type="component" value="Unassembled WGS sequence"/>
</dbReference>
<name>A0A9D9ICR0_9BACT</name>
<evidence type="ECO:0000313" key="3">
    <source>
        <dbReference type="Proteomes" id="UP000823603"/>
    </source>
</evidence>
<protein>
    <submittedName>
        <fullName evidence="2">Uncharacterized protein</fullName>
    </submittedName>
</protein>
<keyword evidence="1" id="KW-0472">Membrane</keyword>
<keyword evidence="1" id="KW-1133">Transmembrane helix</keyword>
<reference evidence="2" key="2">
    <citation type="journal article" date="2021" name="PeerJ">
        <title>Extensive microbial diversity within the chicken gut microbiome revealed by metagenomics and culture.</title>
        <authorList>
            <person name="Gilroy R."/>
            <person name="Ravi A."/>
            <person name="Getino M."/>
            <person name="Pursley I."/>
            <person name="Horton D.L."/>
            <person name="Alikhan N.F."/>
            <person name="Baker D."/>
            <person name="Gharbi K."/>
            <person name="Hall N."/>
            <person name="Watson M."/>
            <person name="Adriaenssens E.M."/>
            <person name="Foster-Nyarko E."/>
            <person name="Jarju S."/>
            <person name="Secka A."/>
            <person name="Antonio M."/>
            <person name="Oren A."/>
            <person name="Chaudhuri R.R."/>
            <person name="La Ragione R."/>
            <person name="Hildebrand F."/>
            <person name="Pallen M.J."/>
        </authorList>
    </citation>
    <scope>NUCLEOTIDE SEQUENCE</scope>
    <source>
        <strain evidence="2">B2-22910</strain>
    </source>
</reference>
<comment type="caution">
    <text evidence="2">The sequence shown here is derived from an EMBL/GenBank/DDBJ whole genome shotgun (WGS) entry which is preliminary data.</text>
</comment>
<organism evidence="2 3">
    <name type="scientific">Candidatus Cryptobacteroides faecavium</name>
    <dbReference type="NCBI Taxonomy" id="2840762"/>
    <lineage>
        <taxon>Bacteria</taxon>
        <taxon>Pseudomonadati</taxon>
        <taxon>Bacteroidota</taxon>
        <taxon>Bacteroidia</taxon>
        <taxon>Bacteroidales</taxon>
        <taxon>Candidatus Cryptobacteroides</taxon>
    </lineage>
</organism>
<dbReference type="EMBL" id="JADIMB010000001">
    <property type="protein sequence ID" value="MBO8470212.1"/>
    <property type="molecule type" value="Genomic_DNA"/>
</dbReference>
<sequence>MNKSVLTIVRLVFFSLMLVVLVVLMILNITERGIGTGMDKILLALFVLLILWAAARIWTLIKMLRNS</sequence>
<keyword evidence="1" id="KW-0812">Transmembrane</keyword>
<proteinExistence type="predicted"/>
<reference evidence="2" key="1">
    <citation type="submission" date="2020-10" db="EMBL/GenBank/DDBJ databases">
        <authorList>
            <person name="Gilroy R."/>
        </authorList>
    </citation>
    <scope>NUCLEOTIDE SEQUENCE</scope>
    <source>
        <strain evidence="2">B2-22910</strain>
    </source>
</reference>
<accession>A0A9D9ICR0</accession>
<evidence type="ECO:0000256" key="1">
    <source>
        <dbReference type="SAM" id="Phobius"/>
    </source>
</evidence>
<evidence type="ECO:0000313" key="2">
    <source>
        <dbReference type="EMBL" id="MBO8470212.1"/>
    </source>
</evidence>
<feature type="transmembrane region" description="Helical" evidence="1">
    <location>
        <begin position="41"/>
        <end position="61"/>
    </location>
</feature>
<dbReference type="AlphaFoldDB" id="A0A9D9ICR0"/>